<name>A0A427A536_ENSVE</name>
<evidence type="ECO:0000313" key="2">
    <source>
        <dbReference type="Proteomes" id="UP000287651"/>
    </source>
</evidence>
<evidence type="ECO:0000313" key="1">
    <source>
        <dbReference type="EMBL" id="RRT71355.1"/>
    </source>
</evidence>
<proteinExistence type="predicted"/>
<comment type="caution">
    <text evidence="1">The sequence shown here is derived from an EMBL/GenBank/DDBJ whole genome shotgun (WGS) entry which is preliminary data.</text>
</comment>
<accession>A0A427A536</accession>
<protein>
    <submittedName>
        <fullName evidence="1">Uncharacterized protein</fullName>
    </submittedName>
</protein>
<reference evidence="1 2" key="1">
    <citation type="journal article" date="2014" name="Agronomy (Basel)">
        <title>A Draft Genome Sequence for Ensete ventricosum, the Drought-Tolerant Tree Against Hunger.</title>
        <authorList>
            <person name="Harrison J."/>
            <person name="Moore K.A."/>
            <person name="Paszkiewicz K."/>
            <person name="Jones T."/>
            <person name="Grant M."/>
            <person name="Ambacheew D."/>
            <person name="Muzemil S."/>
            <person name="Studholme D.J."/>
        </authorList>
    </citation>
    <scope>NUCLEOTIDE SEQUENCE [LARGE SCALE GENOMIC DNA]</scope>
</reference>
<organism evidence="1 2">
    <name type="scientific">Ensete ventricosum</name>
    <name type="common">Abyssinian banana</name>
    <name type="synonym">Musa ensete</name>
    <dbReference type="NCBI Taxonomy" id="4639"/>
    <lineage>
        <taxon>Eukaryota</taxon>
        <taxon>Viridiplantae</taxon>
        <taxon>Streptophyta</taxon>
        <taxon>Embryophyta</taxon>
        <taxon>Tracheophyta</taxon>
        <taxon>Spermatophyta</taxon>
        <taxon>Magnoliopsida</taxon>
        <taxon>Liliopsida</taxon>
        <taxon>Zingiberales</taxon>
        <taxon>Musaceae</taxon>
        <taxon>Ensete</taxon>
    </lineage>
</organism>
<dbReference type="Proteomes" id="UP000287651">
    <property type="component" value="Unassembled WGS sequence"/>
</dbReference>
<dbReference type="AlphaFoldDB" id="A0A427A536"/>
<sequence length="214" mass="23479">MERVGWSSSRVFRLPNVLASRHSREQTSFHVRPHSTYFVLLWLGSGCSKTQTSTCSNSYVKSDAAVSPPVCTKDSSRIFVWFQHNVAAGSTWVGNRMEEKDQLFKSIGPAGGARASSLLHLPAFLPPSPWRAYLRAAHARVSSAFYIMHKNTNTHPAHAFGCLCGFLYSSPPICNEAYPDTTRPTVVSVSYLPSTGRHGGINMRASVLCSTVTV</sequence>
<dbReference type="EMBL" id="AMZH03003734">
    <property type="protein sequence ID" value="RRT71355.1"/>
    <property type="molecule type" value="Genomic_DNA"/>
</dbReference>
<gene>
    <name evidence="1" type="ORF">B296_00021299</name>
</gene>